<keyword evidence="11" id="KW-0378">Hydrolase</keyword>
<dbReference type="Pfam" id="PF03104">
    <property type="entry name" value="DNA_pol_B_exo1"/>
    <property type="match status" value="1"/>
</dbReference>
<dbReference type="Gene3D" id="3.30.420.10">
    <property type="entry name" value="Ribonuclease H-like superfamily/Ribonuclease H"/>
    <property type="match status" value="1"/>
</dbReference>
<keyword evidence="7 22" id="KW-0235">DNA replication</keyword>
<sequence>MSTTGSTRKRAAPPPNPAATPSPQLKHHATTEEEDLDEDIFLEETLLQYEEEDAQRNAFADRLIKWKRPALPPSYLSQSQNIVFQQLEIDYVIGDSHKELLPNSSGPAAIIRIFGVTKEGHSVCCLVHGFEPYFYISCPPGMGPDDISRLYQVLEGRMREANRNNKVPKFVRRIELVQRRSIMFYQQQKSQPFLKIVVALPTMVTSCRGILDRGINIDGSTKSFITYESNVLFALRFMIDCNIVGGNWIEVPNGKYKKTAQSCSYCQLEFDCLHAPEGEFSKMAPFRILSFDIECAGRKGHFPEPTHDPVIQVANLVTLQGENQPFVRNVMTLKSCSPIVGVDVMSFDTEKEVFLAWRVMFLALDFIREVDPDIIIGYNICKFDLPYLIQRAEVLGIAEFPVLGRMRNTRVRVKDAKFSSRQLGTRESKEVTIEGRVQFDLLQAMQRDYKLSSYSLNSVSAHFLNEQVECLKILLASRYNKEDVHHSIISDLQNGNSETRRRLAVYCLKDAYLPQRLLDKLMFVYNYVEMARVTGVPMSFLLSRGQSIKVLSQLLRKAKQKNLVIPNVKQAGSEQGSYEGATVLEARAGFYDKPIATLDFASLYPSIMMAYNLCYCTLVTSEDARKLNLPPECVNETPSGEKFVKSNLQKGILPEILEELLTARKRAKADLKEAKDPLEKAVLDGRQLALKISANSVYGFTGATIGQLPCLEISSSVTSYGRQMIEHTKKLVEDKFTVLGGYEHNAESKQFPWLVKDVVLHCTLFVLKRKDTFYLFYQFMSINMLQRHSLSHRQITPLLINLLCSFEVIYGDTDSVMVQFGVSSVEAAMDLGREAADYISGTFIKLKSDFSKLSDLFVKIVISGPPIKLEFEKVYYPYLLISKKRYAGLYWTNPTKFDKMDTKGIETVRRDNCLLVKNLVSECLNKILIDKDIPGAVQYVKNTISDLLMNRMDLSLLVITKGLTKTGDDYEVKAAHVELAERMRKRDAATAPNVGDRVPYVIVKAAKGAKAYERSEDPIYVLENNIPIDPNYYLENQISKPLLRIFEPILKNASKELLQGSHTRSISISTPSTGGIMKFAKKQLTCIGCKALIRESDHTLCAHCKGREAELYCKSVANVAELEELFGRLWTQCQECQGSLHQDVLCTSRDCPIFYRRKKAQKDMAEAKLQLDRWSF</sequence>
<evidence type="ECO:0000256" key="21">
    <source>
        <dbReference type="ARBA" id="ARBA00065328"/>
    </source>
</evidence>
<dbReference type="CDD" id="cd05533">
    <property type="entry name" value="POLBc_delta"/>
    <property type="match status" value="1"/>
</dbReference>
<evidence type="ECO:0000256" key="5">
    <source>
        <dbReference type="ARBA" id="ARBA00022679"/>
    </source>
</evidence>
<dbReference type="Proteomes" id="UP000325081">
    <property type="component" value="Unassembled WGS sequence"/>
</dbReference>
<feature type="domain" description="DNA-directed DNA polymerase family B exonuclease" evidence="25">
    <location>
        <begin position="226"/>
        <end position="459"/>
    </location>
</feature>
<evidence type="ECO:0000256" key="16">
    <source>
        <dbReference type="ARBA" id="ARBA00023014"/>
    </source>
</evidence>
<dbReference type="PANTHER" id="PTHR10322">
    <property type="entry name" value="DNA POLYMERASE CATALYTIC SUBUNIT"/>
    <property type="match status" value="1"/>
</dbReference>
<evidence type="ECO:0000256" key="20">
    <source>
        <dbReference type="ARBA" id="ARBA00060059"/>
    </source>
</evidence>
<dbReference type="GO" id="GO:0006287">
    <property type="term" value="P:base-excision repair, gap-filling"/>
    <property type="evidence" value="ECO:0007669"/>
    <property type="project" value="TreeGrafter"/>
</dbReference>
<evidence type="ECO:0000256" key="18">
    <source>
        <dbReference type="ARBA" id="ARBA00023242"/>
    </source>
</evidence>
<dbReference type="PANTHER" id="PTHR10322:SF23">
    <property type="entry name" value="DNA POLYMERASE DELTA CATALYTIC SUBUNIT"/>
    <property type="match status" value="1"/>
</dbReference>
<keyword evidence="8" id="KW-0540">Nuclease</keyword>
<dbReference type="InterPro" id="IPR043502">
    <property type="entry name" value="DNA/RNA_pol_sf"/>
</dbReference>
<dbReference type="PROSITE" id="PS00116">
    <property type="entry name" value="DNA_POLYMERASE_B"/>
    <property type="match status" value="1"/>
</dbReference>
<dbReference type="FunFam" id="3.30.342.10:FF:000007">
    <property type="entry name" value="DNA polymerase"/>
    <property type="match status" value="1"/>
</dbReference>
<evidence type="ECO:0000259" key="26">
    <source>
        <dbReference type="Pfam" id="PF14260"/>
    </source>
</evidence>
<evidence type="ECO:0000259" key="27">
    <source>
        <dbReference type="Pfam" id="PF24055"/>
    </source>
</evidence>
<comment type="similarity">
    <text evidence="3 22">Belongs to the DNA polymerase type-B family.</text>
</comment>
<evidence type="ECO:0000256" key="2">
    <source>
        <dbReference type="ARBA" id="ARBA00004123"/>
    </source>
</evidence>
<dbReference type="SMART" id="SM00486">
    <property type="entry name" value="POLBc"/>
    <property type="match status" value="1"/>
</dbReference>
<evidence type="ECO:0000256" key="17">
    <source>
        <dbReference type="ARBA" id="ARBA00023125"/>
    </source>
</evidence>
<name>A0A5A7Q4B7_STRAF</name>
<dbReference type="SUPFAM" id="SSF53098">
    <property type="entry name" value="Ribonuclease H-like"/>
    <property type="match status" value="1"/>
</dbReference>
<dbReference type="EMBL" id="BKCP01005772">
    <property type="protein sequence ID" value="GER39914.1"/>
    <property type="molecule type" value="Genomic_DNA"/>
</dbReference>
<keyword evidence="17 22" id="KW-0238">DNA-binding</keyword>
<evidence type="ECO:0000256" key="6">
    <source>
        <dbReference type="ARBA" id="ARBA00022695"/>
    </source>
</evidence>
<reference evidence="29" key="1">
    <citation type="journal article" date="2019" name="Curr. Biol.">
        <title>Genome Sequence of Striga asiatica Provides Insight into the Evolution of Plant Parasitism.</title>
        <authorList>
            <person name="Yoshida S."/>
            <person name="Kim S."/>
            <person name="Wafula E.K."/>
            <person name="Tanskanen J."/>
            <person name="Kim Y.M."/>
            <person name="Honaas L."/>
            <person name="Yang Z."/>
            <person name="Spallek T."/>
            <person name="Conn C.E."/>
            <person name="Ichihashi Y."/>
            <person name="Cheong K."/>
            <person name="Cui S."/>
            <person name="Der J.P."/>
            <person name="Gundlach H."/>
            <person name="Jiao Y."/>
            <person name="Hori C."/>
            <person name="Ishida J.K."/>
            <person name="Kasahara H."/>
            <person name="Kiba T."/>
            <person name="Kim M.S."/>
            <person name="Koo N."/>
            <person name="Laohavisit A."/>
            <person name="Lee Y.H."/>
            <person name="Lumba S."/>
            <person name="McCourt P."/>
            <person name="Mortimer J.C."/>
            <person name="Mutuku J.M."/>
            <person name="Nomura T."/>
            <person name="Sasaki-Sekimoto Y."/>
            <person name="Seto Y."/>
            <person name="Wang Y."/>
            <person name="Wakatake T."/>
            <person name="Sakakibara H."/>
            <person name="Demura T."/>
            <person name="Yamaguchi S."/>
            <person name="Yoneyama K."/>
            <person name="Manabe R.I."/>
            <person name="Nelson D.C."/>
            <person name="Schulman A.H."/>
            <person name="Timko M.P."/>
            <person name="dePamphilis C.W."/>
            <person name="Choi D."/>
            <person name="Shirasu K."/>
        </authorList>
    </citation>
    <scope>NUCLEOTIDE SEQUENCE [LARGE SCALE GENOMIC DNA]</scope>
    <source>
        <strain evidence="29">cv. UVA1</strain>
    </source>
</reference>
<dbReference type="InterPro" id="IPR050240">
    <property type="entry name" value="DNA_pol_type-B"/>
</dbReference>
<keyword evidence="9 22" id="KW-0479">Metal-binding</keyword>
<dbReference type="InterPro" id="IPR036397">
    <property type="entry name" value="RNaseH_sf"/>
</dbReference>
<evidence type="ECO:0000259" key="24">
    <source>
        <dbReference type="Pfam" id="PF00136"/>
    </source>
</evidence>
<evidence type="ECO:0000256" key="4">
    <source>
        <dbReference type="ARBA" id="ARBA00022485"/>
    </source>
</evidence>
<evidence type="ECO:0000256" key="19">
    <source>
        <dbReference type="ARBA" id="ARBA00049244"/>
    </source>
</evidence>
<dbReference type="GO" id="GO:0043625">
    <property type="term" value="C:delta DNA polymerase complex"/>
    <property type="evidence" value="ECO:0007669"/>
    <property type="project" value="TreeGrafter"/>
</dbReference>
<dbReference type="GO" id="GO:0003887">
    <property type="term" value="F:DNA-directed DNA polymerase activity"/>
    <property type="evidence" value="ECO:0007669"/>
    <property type="project" value="UniProtKB-KW"/>
</dbReference>
<keyword evidence="6 22" id="KW-0548">Nucleotidyltransferase</keyword>
<comment type="catalytic activity">
    <reaction evidence="19 22">
        <text>DNA(n) + a 2'-deoxyribonucleoside 5'-triphosphate = DNA(n+1) + diphosphate</text>
        <dbReference type="Rhea" id="RHEA:22508"/>
        <dbReference type="Rhea" id="RHEA-COMP:17339"/>
        <dbReference type="Rhea" id="RHEA-COMP:17340"/>
        <dbReference type="ChEBI" id="CHEBI:33019"/>
        <dbReference type="ChEBI" id="CHEBI:61560"/>
        <dbReference type="ChEBI" id="CHEBI:173112"/>
        <dbReference type="EC" id="2.7.7.7"/>
    </reaction>
</comment>
<comment type="caution">
    <text evidence="28">The sequence shown here is derived from an EMBL/GenBank/DDBJ whole genome shotgun (WGS) entry which is preliminary data.</text>
</comment>
<accession>A0A5A7Q4B7</accession>
<dbReference type="InterPro" id="IPR006133">
    <property type="entry name" value="DNA-dir_DNA_pol_B_exonuc"/>
</dbReference>
<keyword evidence="10 22" id="KW-0863">Zinc-finger</keyword>
<evidence type="ECO:0000256" key="22">
    <source>
        <dbReference type="RuleBase" id="RU000442"/>
    </source>
</evidence>
<dbReference type="InterPro" id="IPR012337">
    <property type="entry name" value="RNaseH-like_sf"/>
</dbReference>
<evidence type="ECO:0000256" key="11">
    <source>
        <dbReference type="ARBA" id="ARBA00022801"/>
    </source>
</evidence>
<dbReference type="Pfam" id="PF00136">
    <property type="entry name" value="DNA_pol_B"/>
    <property type="match status" value="1"/>
</dbReference>
<dbReference type="GO" id="GO:0006297">
    <property type="term" value="P:nucleotide-excision repair, DNA gap filling"/>
    <property type="evidence" value="ECO:0007669"/>
    <property type="project" value="TreeGrafter"/>
</dbReference>
<feature type="region of interest" description="Disordered" evidence="23">
    <location>
        <begin position="1"/>
        <end position="36"/>
    </location>
</feature>
<dbReference type="Gene3D" id="1.10.132.60">
    <property type="entry name" value="DNA polymerase family B, C-terminal domain"/>
    <property type="match status" value="1"/>
</dbReference>
<comment type="cofactor">
    <cofactor evidence="1 22">
        <name>[4Fe-4S] cluster</name>
        <dbReference type="ChEBI" id="CHEBI:49883"/>
    </cofactor>
</comment>
<evidence type="ECO:0000256" key="3">
    <source>
        <dbReference type="ARBA" id="ARBA00005755"/>
    </source>
</evidence>
<dbReference type="Pfam" id="PF24055">
    <property type="entry name" value="POL3_N"/>
    <property type="match status" value="1"/>
</dbReference>
<evidence type="ECO:0000259" key="25">
    <source>
        <dbReference type="Pfam" id="PF03104"/>
    </source>
</evidence>
<evidence type="ECO:0000256" key="10">
    <source>
        <dbReference type="ARBA" id="ARBA00022771"/>
    </source>
</evidence>
<dbReference type="Gene3D" id="1.10.287.690">
    <property type="entry name" value="Helix hairpin bin"/>
    <property type="match status" value="1"/>
</dbReference>
<dbReference type="GO" id="GO:0000166">
    <property type="term" value="F:nucleotide binding"/>
    <property type="evidence" value="ECO:0007669"/>
    <property type="project" value="InterPro"/>
</dbReference>
<evidence type="ECO:0000256" key="13">
    <source>
        <dbReference type="ARBA" id="ARBA00022839"/>
    </source>
</evidence>
<dbReference type="InterPro" id="IPR042087">
    <property type="entry name" value="DNA_pol_B_thumb"/>
</dbReference>
<dbReference type="Pfam" id="PF14260">
    <property type="entry name" value="zf-C4pol"/>
    <property type="match status" value="1"/>
</dbReference>
<dbReference type="InterPro" id="IPR025687">
    <property type="entry name" value="Znf-C4pol"/>
</dbReference>
<dbReference type="SUPFAM" id="SSF56672">
    <property type="entry name" value="DNA/RNA polymerases"/>
    <property type="match status" value="1"/>
</dbReference>
<dbReference type="FunFam" id="1.10.132.60:FF:000001">
    <property type="entry name" value="DNA polymerase"/>
    <property type="match status" value="1"/>
</dbReference>
<evidence type="ECO:0000313" key="29">
    <source>
        <dbReference type="Proteomes" id="UP000325081"/>
    </source>
</evidence>
<dbReference type="Gene3D" id="3.30.342.10">
    <property type="entry name" value="DNA Polymerase, chain B, domain 1"/>
    <property type="match status" value="1"/>
</dbReference>
<proteinExistence type="inferred from homology"/>
<keyword evidence="14 22" id="KW-0239">DNA-directed DNA polymerase</keyword>
<organism evidence="28 29">
    <name type="scientific">Striga asiatica</name>
    <name type="common">Asiatic witchweed</name>
    <name type="synonym">Buchnera asiatica</name>
    <dbReference type="NCBI Taxonomy" id="4170"/>
    <lineage>
        <taxon>Eukaryota</taxon>
        <taxon>Viridiplantae</taxon>
        <taxon>Streptophyta</taxon>
        <taxon>Embryophyta</taxon>
        <taxon>Tracheophyta</taxon>
        <taxon>Spermatophyta</taxon>
        <taxon>Magnoliopsida</taxon>
        <taxon>eudicotyledons</taxon>
        <taxon>Gunneridae</taxon>
        <taxon>Pentapetalae</taxon>
        <taxon>asterids</taxon>
        <taxon>lamiids</taxon>
        <taxon>Lamiales</taxon>
        <taxon>Orobanchaceae</taxon>
        <taxon>Buchnereae</taxon>
        <taxon>Striga</taxon>
    </lineage>
</organism>
<evidence type="ECO:0000256" key="12">
    <source>
        <dbReference type="ARBA" id="ARBA00022833"/>
    </source>
</evidence>
<dbReference type="GO" id="GO:0008296">
    <property type="term" value="F:3'-5'-DNA exonuclease activity"/>
    <property type="evidence" value="ECO:0007669"/>
    <property type="project" value="TreeGrafter"/>
</dbReference>
<evidence type="ECO:0000256" key="14">
    <source>
        <dbReference type="ARBA" id="ARBA00022932"/>
    </source>
</evidence>
<dbReference type="FunFam" id="1.10.287.690:FF:000001">
    <property type="entry name" value="DNA polymerase"/>
    <property type="match status" value="1"/>
</dbReference>
<keyword evidence="18 22" id="KW-0539">Nucleus</keyword>
<evidence type="ECO:0000256" key="8">
    <source>
        <dbReference type="ARBA" id="ARBA00022722"/>
    </source>
</evidence>
<keyword evidence="5 22" id="KW-0808">Transferase</keyword>
<keyword evidence="4 22" id="KW-0004">4Fe-4S</keyword>
<protein>
    <recommendedName>
        <fullName evidence="22">DNA polymerase</fullName>
        <ecNumber evidence="22">2.7.7.7</ecNumber>
    </recommendedName>
</protein>
<keyword evidence="15 22" id="KW-0408">Iron</keyword>
<dbReference type="GO" id="GO:0045004">
    <property type="term" value="P:DNA replication proofreading"/>
    <property type="evidence" value="ECO:0007669"/>
    <property type="project" value="TreeGrafter"/>
</dbReference>
<dbReference type="GO" id="GO:0003677">
    <property type="term" value="F:DNA binding"/>
    <property type="evidence" value="ECO:0007669"/>
    <property type="project" value="UniProtKB-KW"/>
</dbReference>
<comment type="subcellular location">
    <subcellularLocation>
        <location evidence="2 22">Nucleus</location>
    </subcellularLocation>
</comment>
<evidence type="ECO:0000256" key="15">
    <source>
        <dbReference type="ARBA" id="ARBA00023004"/>
    </source>
</evidence>
<dbReference type="InterPro" id="IPR023211">
    <property type="entry name" value="DNA_pol_palm_dom_sf"/>
</dbReference>
<feature type="domain" description="DNA-directed DNA polymerase family B multifunctional" evidence="24">
    <location>
        <begin position="536"/>
        <end position="1049"/>
    </location>
</feature>
<dbReference type="InterPro" id="IPR006172">
    <property type="entry name" value="DNA-dir_DNA_pol_B"/>
</dbReference>
<dbReference type="FunFam" id="3.30.420.10:FF:000351">
    <property type="entry name" value="DNA polymerase"/>
    <property type="match status" value="1"/>
</dbReference>
<dbReference type="GO" id="GO:0051539">
    <property type="term" value="F:4 iron, 4 sulfur cluster binding"/>
    <property type="evidence" value="ECO:0007669"/>
    <property type="project" value="UniProtKB-KW"/>
</dbReference>
<evidence type="ECO:0000313" key="28">
    <source>
        <dbReference type="EMBL" id="GER39914.1"/>
    </source>
</evidence>
<dbReference type="GO" id="GO:0008270">
    <property type="term" value="F:zinc ion binding"/>
    <property type="evidence" value="ECO:0007669"/>
    <property type="project" value="UniProtKB-KW"/>
</dbReference>
<evidence type="ECO:0000256" key="23">
    <source>
        <dbReference type="SAM" id="MobiDB-lite"/>
    </source>
</evidence>
<dbReference type="PRINTS" id="PR00106">
    <property type="entry name" value="DNAPOLB"/>
</dbReference>
<keyword evidence="16 22" id="KW-0411">Iron-sulfur</keyword>
<dbReference type="Gene3D" id="3.90.1600.10">
    <property type="entry name" value="Palm domain of DNA polymerase"/>
    <property type="match status" value="1"/>
</dbReference>
<dbReference type="EC" id="2.7.7.7" evidence="22"/>
<evidence type="ECO:0000256" key="1">
    <source>
        <dbReference type="ARBA" id="ARBA00001966"/>
    </source>
</evidence>
<keyword evidence="12 22" id="KW-0862">Zinc</keyword>
<keyword evidence="13" id="KW-0269">Exonuclease</keyword>
<dbReference type="InterPro" id="IPR017964">
    <property type="entry name" value="DNA-dir_DNA_pol_B_CS"/>
</dbReference>
<comment type="subunit">
    <text evidence="21">Heterodimer with subunits of 125 kDa and 50 kDa. The 125 kDa subunit contains the polymerase active site and most likely the active site for the 3'-5' exonuclease activity.</text>
</comment>
<comment type="function">
    <text evidence="20">This polymerase possesses two enzymatic activities: DNA synthesis (polymerase) and an exonucleolytic activity that degrades single-stranded DNA in the 3'- to 5'-direction.</text>
</comment>
<feature type="domain" description="DNA polymerase delta/zeta catalytic subunit N-terminal" evidence="27">
    <location>
        <begin position="129"/>
        <end position="204"/>
    </location>
</feature>
<feature type="domain" description="C4-type zinc-finger of DNA polymerase delta" evidence="26">
    <location>
        <begin position="1086"/>
        <end position="1157"/>
    </location>
</feature>
<dbReference type="InterPro" id="IPR056435">
    <property type="entry name" value="DPOD/Z_N"/>
</dbReference>
<dbReference type="InterPro" id="IPR006134">
    <property type="entry name" value="DNA-dir_DNA_pol_B_multi_dom"/>
</dbReference>
<dbReference type="CDD" id="cd05777">
    <property type="entry name" value="DNA_polB_delta_exo"/>
    <property type="match status" value="1"/>
</dbReference>
<keyword evidence="29" id="KW-1185">Reference proteome</keyword>
<evidence type="ECO:0000256" key="7">
    <source>
        <dbReference type="ARBA" id="ARBA00022705"/>
    </source>
</evidence>
<evidence type="ECO:0000256" key="9">
    <source>
        <dbReference type="ARBA" id="ARBA00022723"/>
    </source>
</evidence>
<dbReference type="OrthoDB" id="2414538at2759"/>
<gene>
    <name evidence="28" type="ORF">STAS_16556</name>
</gene>
<dbReference type="AlphaFoldDB" id="A0A5A7Q4B7"/>